<dbReference type="AlphaFoldDB" id="A0A2J4R0Y8"/>
<proteinExistence type="predicted"/>
<feature type="domain" description="Bacteriophage CI repressor C-terminal" evidence="2">
    <location>
        <begin position="180"/>
        <end position="278"/>
    </location>
</feature>
<comment type="caution">
    <text evidence="3">The sequence shown here is derived from an EMBL/GenBank/DDBJ whole genome shotgun (WGS) entry which is preliminary data.</text>
</comment>
<evidence type="ECO:0000313" key="3">
    <source>
        <dbReference type="EMBL" id="PLL36954.1"/>
    </source>
</evidence>
<dbReference type="Pfam" id="PF16452">
    <property type="entry name" value="Phage_CI_C"/>
    <property type="match status" value="1"/>
</dbReference>
<feature type="domain" description="Bacteriophage CI repressor N-terminal" evidence="1">
    <location>
        <begin position="101"/>
        <end position="164"/>
    </location>
</feature>
<feature type="domain" description="Bacteriophage CI repressor N-terminal" evidence="1">
    <location>
        <begin position="10"/>
        <end position="70"/>
    </location>
</feature>
<name>A0A2J4R0Y8_9ENTR</name>
<evidence type="ECO:0000259" key="2">
    <source>
        <dbReference type="Pfam" id="PF16452"/>
    </source>
</evidence>
<reference evidence="3 4" key="1">
    <citation type="submission" date="2017-11" db="EMBL/GenBank/DDBJ databases">
        <authorList>
            <person name="Han C.G."/>
        </authorList>
    </citation>
    <scope>NUCLEOTIDE SEQUENCE [LARGE SCALE GENOMIC DNA]</scope>
    <source>
        <strain evidence="3 4">A11</strain>
    </source>
</reference>
<protein>
    <submittedName>
        <fullName evidence="3">Phage repressor protein CI</fullName>
    </submittedName>
</protein>
<dbReference type="InterPro" id="IPR032499">
    <property type="entry name" value="Phage_CI_C"/>
</dbReference>
<dbReference type="Proteomes" id="UP000234505">
    <property type="component" value="Unassembled WGS sequence"/>
</dbReference>
<accession>A0A2J4R0Y8</accession>
<gene>
    <name evidence="3" type="ORF">CWN50_18215</name>
</gene>
<dbReference type="GO" id="GO:0003677">
    <property type="term" value="F:DNA binding"/>
    <property type="evidence" value="ECO:0007669"/>
    <property type="project" value="InterPro"/>
</dbReference>
<dbReference type="InterPro" id="IPR010982">
    <property type="entry name" value="Lambda_DNA-bd_dom_sf"/>
</dbReference>
<dbReference type="InterPro" id="IPR010744">
    <property type="entry name" value="Phage_CI_N"/>
</dbReference>
<dbReference type="Gene3D" id="1.10.260.40">
    <property type="entry name" value="lambda repressor-like DNA-binding domains"/>
    <property type="match status" value="2"/>
</dbReference>
<organism evidence="3 4">
    <name type="scientific">Klebsiella michiganensis</name>
    <dbReference type="NCBI Taxonomy" id="1134687"/>
    <lineage>
        <taxon>Bacteria</taxon>
        <taxon>Pseudomonadati</taxon>
        <taxon>Pseudomonadota</taxon>
        <taxon>Gammaproteobacteria</taxon>
        <taxon>Enterobacterales</taxon>
        <taxon>Enterobacteriaceae</taxon>
        <taxon>Klebsiella/Raoultella group</taxon>
        <taxon>Klebsiella</taxon>
    </lineage>
</organism>
<dbReference type="EMBL" id="PIDS01000642">
    <property type="protein sequence ID" value="PLL36954.1"/>
    <property type="molecule type" value="Genomic_DNA"/>
</dbReference>
<reference evidence="3 4" key="2">
    <citation type="submission" date="2018-01" db="EMBL/GenBank/DDBJ databases">
        <title>Genomic study of Klebsiella pneumoniae.</title>
        <authorList>
            <person name="Yang Y."/>
            <person name="Bicalho R."/>
        </authorList>
    </citation>
    <scope>NUCLEOTIDE SEQUENCE [LARGE SCALE GENOMIC DNA]</scope>
    <source>
        <strain evidence="3 4">A11</strain>
    </source>
</reference>
<dbReference type="Gene3D" id="2.10.109.10">
    <property type="entry name" value="Umud Fragment, subunit A"/>
    <property type="match status" value="1"/>
</dbReference>
<evidence type="ECO:0000313" key="4">
    <source>
        <dbReference type="Proteomes" id="UP000234505"/>
    </source>
</evidence>
<dbReference type="GO" id="GO:0051259">
    <property type="term" value="P:protein complex oligomerization"/>
    <property type="evidence" value="ECO:0007669"/>
    <property type="project" value="InterPro"/>
</dbReference>
<dbReference type="Pfam" id="PF07022">
    <property type="entry name" value="Phage_CI_repr"/>
    <property type="match status" value="2"/>
</dbReference>
<dbReference type="GO" id="GO:0045892">
    <property type="term" value="P:negative regulation of DNA-templated transcription"/>
    <property type="evidence" value="ECO:0007669"/>
    <property type="project" value="InterPro"/>
</dbReference>
<sequence>MDKEEQSVRGVIDRILVSYGVRTRQAYSDLAKIPLPTISNWVKRGKVPGDYIVQCALDTGADLKWLMEGGELTNVRFEPGNYPMQGIRLMEAMQSSGGKEILQRIMQAYGFTMQKELGDHLDIPSGTMSAWVRREHFPGDVVIVCALDTGASLYWLATGNGGLYESNVTLPTEQTALATIRKYRLENGELKKIGNWLADPSMIPDNHDYHDGLMFVEGMGKSWLVDISAKNIANGRWLISIDGAMDVFNVIRLPGNKVRLSNDSAEFECNLSDITPSGTVIFTIEKHI</sequence>
<evidence type="ECO:0000259" key="1">
    <source>
        <dbReference type="Pfam" id="PF07022"/>
    </source>
</evidence>